<dbReference type="Proteomes" id="UP000807825">
    <property type="component" value="Unassembled WGS sequence"/>
</dbReference>
<dbReference type="GO" id="GO:0009002">
    <property type="term" value="F:serine-type D-Ala-D-Ala carboxypeptidase activity"/>
    <property type="evidence" value="ECO:0007669"/>
    <property type="project" value="UniProtKB-EC"/>
</dbReference>
<dbReference type="NCBIfam" id="TIGR00666">
    <property type="entry name" value="PBP4"/>
    <property type="match status" value="1"/>
</dbReference>
<protein>
    <submittedName>
        <fullName evidence="4">D-alanyl-D-alanine carboxypeptidase/D-alanyl-D-alanine-endopeptidase</fullName>
        <ecNumber evidence="4">3.4.16.4</ecNumber>
    </submittedName>
</protein>
<dbReference type="PRINTS" id="PR00922">
    <property type="entry name" value="DADACBPTASE3"/>
</dbReference>
<comment type="similarity">
    <text evidence="1">Belongs to the peptidase S13 family.</text>
</comment>
<dbReference type="GO" id="GO:0006508">
    <property type="term" value="P:proteolysis"/>
    <property type="evidence" value="ECO:0007669"/>
    <property type="project" value="InterPro"/>
</dbReference>
<dbReference type="Gene3D" id="3.50.80.20">
    <property type="entry name" value="D-Ala-D-Ala carboxypeptidase C, peptidase S13"/>
    <property type="match status" value="1"/>
</dbReference>
<dbReference type="GO" id="GO:0000270">
    <property type="term" value="P:peptidoglycan metabolic process"/>
    <property type="evidence" value="ECO:0007669"/>
    <property type="project" value="TreeGrafter"/>
</dbReference>
<gene>
    <name evidence="4" type="primary">dacB</name>
    <name evidence="4" type="ORF">HY912_03460</name>
</gene>
<keyword evidence="4" id="KW-0121">Carboxypeptidase</keyword>
<evidence type="ECO:0000313" key="4">
    <source>
        <dbReference type="EMBL" id="MBI5248532.1"/>
    </source>
</evidence>
<dbReference type="InterPro" id="IPR000667">
    <property type="entry name" value="Peptidase_S13"/>
</dbReference>
<dbReference type="Gene3D" id="3.40.710.10">
    <property type="entry name" value="DD-peptidase/beta-lactamase superfamily"/>
    <property type="match status" value="1"/>
</dbReference>
<evidence type="ECO:0000313" key="5">
    <source>
        <dbReference type="Proteomes" id="UP000807825"/>
    </source>
</evidence>
<comment type="caution">
    <text evidence="4">The sequence shown here is derived from an EMBL/GenBank/DDBJ whole genome shotgun (WGS) entry which is preliminary data.</text>
</comment>
<dbReference type="SUPFAM" id="SSF56601">
    <property type="entry name" value="beta-lactamase/transpeptidase-like"/>
    <property type="match status" value="1"/>
</dbReference>
<evidence type="ECO:0000256" key="2">
    <source>
        <dbReference type="ARBA" id="ARBA00022801"/>
    </source>
</evidence>
<keyword evidence="3" id="KW-0812">Transmembrane</keyword>
<proteinExistence type="inferred from homology"/>
<dbReference type="PANTHER" id="PTHR30023:SF0">
    <property type="entry name" value="PENICILLIN-SENSITIVE CARBOXYPEPTIDASE A"/>
    <property type="match status" value="1"/>
</dbReference>
<name>A0A9D6Z2E8_9BACT</name>
<dbReference type="InterPro" id="IPR012338">
    <property type="entry name" value="Beta-lactam/transpept-like"/>
</dbReference>
<keyword evidence="3" id="KW-0472">Membrane</keyword>
<keyword evidence="2 4" id="KW-0378">Hydrolase</keyword>
<evidence type="ECO:0000256" key="1">
    <source>
        <dbReference type="ARBA" id="ARBA00006096"/>
    </source>
</evidence>
<keyword evidence="3" id="KW-1133">Transmembrane helix</keyword>
<dbReference type="EMBL" id="JACRDE010000103">
    <property type="protein sequence ID" value="MBI5248532.1"/>
    <property type="molecule type" value="Genomic_DNA"/>
</dbReference>
<organism evidence="4 5">
    <name type="scientific">Desulfomonile tiedjei</name>
    <dbReference type="NCBI Taxonomy" id="2358"/>
    <lineage>
        <taxon>Bacteria</taxon>
        <taxon>Pseudomonadati</taxon>
        <taxon>Thermodesulfobacteriota</taxon>
        <taxon>Desulfomonilia</taxon>
        <taxon>Desulfomonilales</taxon>
        <taxon>Desulfomonilaceae</taxon>
        <taxon>Desulfomonile</taxon>
    </lineage>
</organism>
<dbReference type="PANTHER" id="PTHR30023">
    <property type="entry name" value="D-ALANYL-D-ALANINE CARBOXYPEPTIDASE"/>
    <property type="match status" value="1"/>
</dbReference>
<accession>A0A9D6Z2E8</accession>
<keyword evidence="4" id="KW-0645">Protease</keyword>
<feature type="transmembrane region" description="Helical" evidence="3">
    <location>
        <begin position="20"/>
        <end position="42"/>
    </location>
</feature>
<sequence>MLRLNLRIFSYRLHNHCAAVFRNVHVVVLSLFMVVVTANAVFSSGAAFNNQLETIVGRELAPDFAITIQVADLQTGRVLMEKNPDLPLVPASTMKIATSAAALSVLKPDFVFVTEVLADQAKDSSVGNLYVKGYGDPYLVSEELFTLARSVRERGLKEVRGNIVVDDSYFAPDPPLDENEKIGTRAYHAPYGALSLNFNSVKVLVRPANRSGNPADVTLDPISEYADVKAAVMTTKGNKPAQFDVTKEATPGKTEIIQLEGTIGVNAPSKSRYVNVNIPSLYTGEVFREFLLREGIKIKGRVIQGKVSPNAISYVEYGNSRALSAMIYGLNKFSNNFMAEQISLALGANVFGPPGTREKGLSVIRKHLLSCGVPENSFSLSEASGLSRNNRVSASALVRVLSGAAKDFTYNSEFMSSFGVAGVDGTLKEKFTDSTVRRRIRAKTGNLRGVNALAGYALAQDGRVLVFAAIVNSNNKGAGFIDYGEKIVRAVMDTNFGTRSNEVSGN</sequence>
<evidence type="ECO:0000256" key="3">
    <source>
        <dbReference type="SAM" id="Phobius"/>
    </source>
</evidence>
<reference evidence="4" key="1">
    <citation type="submission" date="2020-07" db="EMBL/GenBank/DDBJ databases">
        <title>Huge and variable diversity of episymbiotic CPR bacteria and DPANN archaea in groundwater ecosystems.</title>
        <authorList>
            <person name="He C.Y."/>
            <person name="Keren R."/>
            <person name="Whittaker M."/>
            <person name="Farag I.F."/>
            <person name="Doudna J."/>
            <person name="Cate J.H.D."/>
            <person name="Banfield J.F."/>
        </authorList>
    </citation>
    <scope>NUCLEOTIDE SEQUENCE</scope>
    <source>
        <strain evidence="4">NC_groundwater_1664_Pr3_B-0.1um_52_9</strain>
    </source>
</reference>
<dbReference type="Pfam" id="PF02113">
    <property type="entry name" value="Peptidase_S13"/>
    <property type="match status" value="1"/>
</dbReference>
<dbReference type="AlphaFoldDB" id="A0A9D6Z2E8"/>
<dbReference type="EC" id="3.4.16.4" evidence="4"/>